<protein>
    <submittedName>
        <fullName evidence="2">Uncharacterized protein</fullName>
    </submittedName>
</protein>
<proteinExistence type="predicted"/>
<organism evidence="2">
    <name type="scientific">Chrysotila carterae</name>
    <name type="common">Marine alga</name>
    <name type="synonym">Syracosphaera carterae</name>
    <dbReference type="NCBI Taxonomy" id="13221"/>
    <lineage>
        <taxon>Eukaryota</taxon>
        <taxon>Haptista</taxon>
        <taxon>Haptophyta</taxon>
        <taxon>Prymnesiophyceae</taxon>
        <taxon>Isochrysidales</taxon>
        <taxon>Isochrysidaceae</taxon>
        <taxon>Chrysotila</taxon>
    </lineage>
</organism>
<sequence>MPSTVQPYVKPRVKNPADDPVIAMSHDRRAKELKNESQRRLCSNVSGVIVQKELRLKQLEKEIQALADGVHEYKAQIDLLQGEKQSLEKRIAKNQEWCDTFDSSIGPFEDKYETSKAAVKTSYDYAKSKYKESLQKLIDDFGFHPTFKRWFDEF</sequence>
<accession>A0A7S4C209</accession>
<feature type="coiled-coil region" evidence="1">
    <location>
        <begin position="49"/>
        <end position="90"/>
    </location>
</feature>
<gene>
    <name evidence="2" type="ORF">PCAR00345_LOCUS37102</name>
</gene>
<evidence type="ECO:0000256" key="1">
    <source>
        <dbReference type="SAM" id="Coils"/>
    </source>
</evidence>
<dbReference type="EMBL" id="HBIZ01059244">
    <property type="protein sequence ID" value="CAE0784397.1"/>
    <property type="molecule type" value="Transcribed_RNA"/>
</dbReference>
<dbReference type="AlphaFoldDB" id="A0A7S4C209"/>
<reference evidence="2" key="1">
    <citation type="submission" date="2021-01" db="EMBL/GenBank/DDBJ databases">
        <authorList>
            <person name="Corre E."/>
            <person name="Pelletier E."/>
            <person name="Niang G."/>
            <person name="Scheremetjew M."/>
            <person name="Finn R."/>
            <person name="Kale V."/>
            <person name="Holt S."/>
            <person name="Cochrane G."/>
            <person name="Meng A."/>
            <person name="Brown T."/>
            <person name="Cohen L."/>
        </authorList>
    </citation>
    <scope>NUCLEOTIDE SEQUENCE</scope>
    <source>
        <strain evidence="2">CCMP645</strain>
    </source>
</reference>
<evidence type="ECO:0000313" key="2">
    <source>
        <dbReference type="EMBL" id="CAE0784397.1"/>
    </source>
</evidence>
<keyword evidence="1" id="KW-0175">Coiled coil</keyword>
<name>A0A7S4C209_CHRCT</name>